<reference evidence="1 2" key="1">
    <citation type="journal article" date="2015" name="PLoS Pathog.">
        <title>Leptomonas seymouri: Adaptations to the Dixenous Life Cycle Analyzed by Genome Sequencing, Transcriptome Profiling and Co-infection with Leishmania donovani.</title>
        <authorList>
            <person name="Kraeva N."/>
            <person name="Butenko A."/>
            <person name="Hlavacova J."/>
            <person name="Kostygov A."/>
            <person name="Myskova J."/>
            <person name="Grybchuk D."/>
            <person name="Lestinova T."/>
            <person name="Votypka J."/>
            <person name="Volf P."/>
            <person name="Opperdoes F."/>
            <person name="Flegontov P."/>
            <person name="Lukes J."/>
            <person name="Yurchenko V."/>
        </authorList>
    </citation>
    <scope>NUCLEOTIDE SEQUENCE [LARGE SCALE GENOMIC DNA]</scope>
    <source>
        <strain evidence="1 2">ATCC 30220</strain>
    </source>
</reference>
<dbReference type="VEuPathDB" id="TriTrypDB:Lsey_0022_0210"/>
<dbReference type="GO" id="GO:0007034">
    <property type="term" value="P:vacuolar transport"/>
    <property type="evidence" value="ECO:0007669"/>
    <property type="project" value="InterPro"/>
</dbReference>
<proteinExistence type="predicted"/>
<evidence type="ECO:0000313" key="2">
    <source>
        <dbReference type="Proteomes" id="UP000038009"/>
    </source>
</evidence>
<dbReference type="OrthoDB" id="10266568at2759"/>
<keyword evidence="2" id="KW-1185">Reference proteome</keyword>
<dbReference type="Pfam" id="PF03357">
    <property type="entry name" value="Snf7"/>
    <property type="match status" value="1"/>
</dbReference>
<name>A0A0N1IMC7_LEPSE</name>
<dbReference type="Gene3D" id="6.10.140.1230">
    <property type="match status" value="1"/>
</dbReference>
<dbReference type="InterPro" id="IPR005024">
    <property type="entry name" value="Snf7_fam"/>
</dbReference>
<organism evidence="1 2">
    <name type="scientific">Leptomonas seymouri</name>
    <dbReference type="NCBI Taxonomy" id="5684"/>
    <lineage>
        <taxon>Eukaryota</taxon>
        <taxon>Discoba</taxon>
        <taxon>Euglenozoa</taxon>
        <taxon>Kinetoplastea</taxon>
        <taxon>Metakinetoplastina</taxon>
        <taxon>Trypanosomatida</taxon>
        <taxon>Trypanosomatidae</taxon>
        <taxon>Leishmaniinae</taxon>
        <taxon>Leptomonas</taxon>
    </lineage>
</organism>
<accession>A0A0N1IMC7</accession>
<dbReference type="OMA" id="QMKMVTK"/>
<comment type="caution">
    <text evidence="1">The sequence shown here is derived from an EMBL/GenBank/DDBJ whole genome shotgun (WGS) entry which is preliminary data.</text>
</comment>
<dbReference type="PANTHER" id="PTHR10476">
    <property type="entry name" value="CHARGED MULTIVESICULAR BODY PROTEIN"/>
    <property type="match status" value="1"/>
</dbReference>
<dbReference type="EMBL" id="LJSK01000022">
    <property type="protein sequence ID" value="KPI89500.1"/>
    <property type="molecule type" value="Genomic_DNA"/>
</dbReference>
<protein>
    <submittedName>
        <fullName evidence="1">Putative vesicular protein trafficking mediator</fullName>
    </submittedName>
</protein>
<gene>
    <name evidence="1" type="ORF">ABL78_1376</name>
</gene>
<dbReference type="AlphaFoldDB" id="A0A0N1IMC7"/>
<sequence length="204" mass="22432">MGKEDDMYEIIFNMKFASKQMNKSATASEKASEKEKLSVKKALEKGNPEAARIYAENAIRKRNEALNYLRLSSRLDAAASRVQGAMQMQMVTKSMKTTVKGMDKILTSMDPMKIAKVMDTFEQQVGNMDVNLGVMDAAFVSSSAGTVPIGEVDSLMDQVAAENNIDISEKLSVGAQSKISMPARHQQVDEDDIAERLKNLQALS</sequence>
<dbReference type="Proteomes" id="UP000038009">
    <property type="component" value="Unassembled WGS sequence"/>
</dbReference>
<evidence type="ECO:0000313" key="1">
    <source>
        <dbReference type="EMBL" id="KPI89500.1"/>
    </source>
</evidence>